<proteinExistence type="predicted"/>
<feature type="compositionally biased region" description="Basic and acidic residues" evidence="4">
    <location>
        <begin position="736"/>
        <end position="752"/>
    </location>
</feature>
<dbReference type="OrthoDB" id="69229at2759"/>
<feature type="compositionally biased region" description="Basic and acidic residues" evidence="4">
    <location>
        <begin position="789"/>
        <end position="799"/>
    </location>
</feature>
<keyword evidence="7" id="KW-1185">Reference proteome</keyword>
<evidence type="ECO:0000313" key="7">
    <source>
        <dbReference type="Proteomes" id="UP000017836"/>
    </source>
</evidence>
<dbReference type="STRING" id="13333.W1PHY2"/>
<gene>
    <name evidence="6" type="ORF">AMTR_s00029p00178860</name>
</gene>
<dbReference type="InterPro" id="IPR022776">
    <property type="entry name" value="TRM13/UPF0224_CHHC_Znf_dom"/>
</dbReference>
<feature type="domain" description="CHHC U11-48K-type" evidence="5">
    <location>
        <begin position="82"/>
        <end position="109"/>
    </location>
</feature>
<dbReference type="eggNOG" id="ENOG502QSM9">
    <property type="taxonomic scope" value="Eukaryota"/>
</dbReference>
<evidence type="ECO:0000256" key="1">
    <source>
        <dbReference type="ARBA" id="ARBA00022723"/>
    </source>
</evidence>
<feature type="compositionally biased region" description="Basic and acidic residues" evidence="4">
    <location>
        <begin position="644"/>
        <end position="678"/>
    </location>
</feature>
<evidence type="ECO:0000259" key="5">
    <source>
        <dbReference type="PROSITE" id="PS51800"/>
    </source>
</evidence>
<feature type="compositionally biased region" description="Basic and acidic residues" evidence="4">
    <location>
        <begin position="690"/>
        <end position="723"/>
    </location>
</feature>
<evidence type="ECO:0000256" key="4">
    <source>
        <dbReference type="SAM" id="MobiDB-lite"/>
    </source>
</evidence>
<keyword evidence="1" id="KW-0479">Metal-binding</keyword>
<evidence type="ECO:0000256" key="2">
    <source>
        <dbReference type="ARBA" id="ARBA00022771"/>
    </source>
</evidence>
<organism evidence="6 7">
    <name type="scientific">Amborella trichopoda</name>
    <dbReference type="NCBI Taxonomy" id="13333"/>
    <lineage>
        <taxon>Eukaryota</taxon>
        <taxon>Viridiplantae</taxon>
        <taxon>Streptophyta</taxon>
        <taxon>Embryophyta</taxon>
        <taxon>Tracheophyta</taxon>
        <taxon>Spermatophyta</taxon>
        <taxon>Magnoliopsida</taxon>
        <taxon>Amborellales</taxon>
        <taxon>Amborellaceae</taxon>
        <taxon>Amborella</taxon>
    </lineage>
</organism>
<dbReference type="InterPro" id="IPR051591">
    <property type="entry name" value="UPF0224_FAM112_RNA_Proc"/>
</dbReference>
<dbReference type="OMA" id="MRYMIED"/>
<protein>
    <recommendedName>
        <fullName evidence="5">CHHC U11-48K-type domain-containing protein</fullName>
    </recommendedName>
</protein>
<keyword evidence="3" id="KW-0862">Zinc</keyword>
<feature type="region of interest" description="Disordered" evidence="4">
    <location>
        <begin position="614"/>
        <end position="799"/>
    </location>
</feature>
<dbReference type="Gramene" id="ERN09607">
    <property type="protein sequence ID" value="ERN09607"/>
    <property type="gene ID" value="AMTR_s00029p00178860"/>
</dbReference>
<dbReference type="PROSITE" id="PS51800">
    <property type="entry name" value="ZF_CHHC_U11_48K"/>
    <property type="match status" value="1"/>
</dbReference>
<dbReference type="EMBL" id="KI392980">
    <property type="protein sequence ID" value="ERN09607.1"/>
    <property type="molecule type" value="Genomic_DNA"/>
</dbReference>
<feature type="compositionally biased region" description="Polar residues" evidence="4">
    <location>
        <begin position="614"/>
        <end position="643"/>
    </location>
</feature>
<feature type="region of interest" description="Disordered" evidence="4">
    <location>
        <begin position="588"/>
        <end position="607"/>
    </location>
</feature>
<dbReference type="HOGENOM" id="CLU_367008_0_0_1"/>
<reference evidence="7" key="1">
    <citation type="journal article" date="2013" name="Science">
        <title>The Amborella genome and the evolution of flowering plants.</title>
        <authorList>
            <consortium name="Amborella Genome Project"/>
        </authorList>
    </citation>
    <scope>NUCLEOTIDE SEQUENCE [LARGE SCALE GENOMIC DNA]</scope>
</reference>
<keyword evidence="2" id="KW-0863">Zinc-finger</keyword>
<dbReference type="PANTHER" id="PTHR21402:SF10">
    <property type="entry name" value="U11_U12 SMALL NUCLEAR RIBONUCLEOPROTEIN 48 KDA PROTEIN"/>
    <property type="match status" value="1"/>
</dbReference>
<dbReference type="Pfam" id="PF05253">
    <property type="entry name" value="zf-U11-48K"/>
    <property type="match status" value="1"/>
</dbReference>
<dbReference type="GO" id="GO:0008270">
    <property type="term" value="F:zinc ion binding"/>
    <property type="evidence" value="ECO:0007669"/>
    <property type="project" value="UniProtKB-KW"/>
</dbReference>
<dbReference type="PANTHER" id="PTHR21402">
    <property type="entry name" value="GAMETOCYTE SPECIFIC FACTOR 1-RELATED"/>
    <property type="match status" value="1"/>
</dbReference>
<accession>W1PHY2</accession>
<name>W1PHY2_AMBTC</name>
<dbReference type="AlphaFoldDB" id="W1PHY2"/>
<sequence length="799" mass="90298">MNPSDFFTFQNPNSIPNVTCNFAPLGLTFQNPTIPPPPPSPLPLNLNQAIETLKSSISNAKDALKRVSGFLNLDQTLIRHELSTCPFNSNHRMPSQRLFRHSLTCNSSPGALGVDNLGNLKYPNSLKSEKELKSEVQLFHEIHGVESDLCFSLDDGGGFSANFFYRDCPGVVSSSEPETKKTFTLPSILSRECVNLAGNCDFKPHGEFPWLLPSELWYMRKESGGWNDYPLCYSYASLKVSSCLSMVSKPEMVKWVLKNSPFYGSVIDNPMGEHIFLLLKLCFKAISREASSSLELHQNRDERDKGFDIKTLSFKCPVLAESLSWLGSHLSVLYGHNNGKVFAIHVLKESLFIMGSRLVLFPLGNPSINSNKELETKGSKKETDVVGVSGSDLDLKDGYLVEKQGSELQEIIGKKNDANSGMNSDEDLIGQRVFVSQIAAAIAALHERSFLEEKIKALRLSGPLSKSQLISEHDQVSRMANEERQNRPDYRAVLEHDGLLWQRSRHPDMNKNKTREELLAEERDYKRRRMSYRGKKVKRTPIQVLHDIIEGHMEEIECAGGIGCFVKGSEKPTSLSSGSIANNVISEDHHESQSHTYSSGETIRPHNQRKLFIGSSNVSSTRSNGVSIKDQSGMSSGLGSRSNYPRDGDQWHGDEHYTKHESQEDRKRRAYREEEKYSSYRSRSPSLHTTEQHWKSGKEDRWGDERERYDRADSRTSDRDKYQNGRSSSYASRSRKLSDGSAHRSEREDRHGRTYHISFSENNFDDRYDPSGSHGMYDEACNNASSSSKYERGDRWSNN</sequence>
<evidence type="ECO:0000256" key="3">
    <source>
        <dbReference type="ARBA" id="ARBA00022833"/>
    </source>
</evidence>
<dbReference type="Proteomes" id="UP000017836">
    <property type="component" value="Unassembled WGS sequence"/>
</dbReference>
<evidence type="ECO:0000313" key="6">
    <source>
        <dbReference type="EMBL" id="ERN09607.1"/>
    </source>
</evidence>